<evidence type="ECO:0000256" key="11">
    <source>
        <dbReference type="HAMAP-Rule" id="MF_01393"/>
    </source>
</evidence>
<feature type="transmembrane region" description="Helical" evidence="11">
    <location>
        <begin position="207"/>
        <end position="226"/>
    </location>
</feature>
<dbReference type="Gene3D" id="1.20.120.220">
    <property type="entry name" value="ATP synthase, F0 complex, subunit A"/>
    <property type="match status" value="1"/>
</dbReference>
<evidence type="ECO:0000313" key="15">
    <source>
        <dbReference type="Proteomes" id="UP000184050"/>
    </source>
</evidence>
<keyword evidence="6 11" id="KW-0375">Hydrogen ion transport</keyword>
<dbReference type="AlphaFoldDB" id="A0A1M6ILF0"/>
<accession>A0A1M6ILF0</accession>
<dbReference type="SUPFAM" id="SSF81336">
    <property type="entry name" value="F1F0 ATP synthase subunit A"/>
    <property type="match status" value="1"/>
</dbReference>
<comment type="subcellular location">
    <subcellularLocation>
        <location evidence="11 12">Cell membrane</location>
        <topology evidence="11 12">Multi-pass membrane protein</topology>
    </subcellularLocation>
    <subcellularLocation>
        <location evidence="1">Membrane</location>
        <topology evidence="1">Multi-pass membrane protein</topology>
    </subcellularLocation>
</comment>
<evidence type="ECO:0000256" key="12">
    <source>
        <dbReference type="RuleBase" id="RU000483"/>
    </source>
</evidence>
<keyword evidence="13" id="KW-0732">Signal</keyword>
<dbReference type="Pfam" id="PF00119">
    <property type="entry name" value="ATP-synt_A"/>
    <property type="match status" value="1"/>
</dbReference>
<comment type="function">
    <text evidence="11 12">Key component of the proton channel; it plays a direct role in the translocation of protons across the membrane.</text>
</comment>
<dbReference type="Proteomes" id="UP000184050">
    <property type="component" value="Unassembled WGS sequence"/>
</dbReference>
<evidence type="ECO:0000256" key="2">
    <source>
        <dbReference type="ARBA" id="ARBA00006810"/>
    </source>
</evidence>
<evidence type="ECO:0000256" key="3">
    <source>
        <dbReference type="ARBA" id="ARBA00022448"/>
    </source>
</evidence>
<feature type="transmembrane region" description="Helical" evidence="11">
    <location>
        <begin position="143"/>
        <end position="161"/>
    </location>
</feature>
<dbReference type="GO" id="GO:0045259">
    <property type="term" value="C:proton-transporting ATP synthase complex"/>
    <property type="evidence" value="ECO:0007669"/>
    <property type="project" value="UniProtKB-KW"/>
</dbReference>
<evidence type="ECO:0000256" key="8">
    <source>
        <dbReference type="ARBA" id="ARBA00023065"/>
    </source>
</evidence>
<keyword evidence="3 11" id="KW-0813">Transport</keyword>
<dbReference type="EMBL" id="FQZE01000017">
    <property type="protein sequence ID" value="SHJ35205.1"/>
    <property type="molecule type" value="Genomic_DNA"/>
</dbReference>
<evidence type="ECO:0000256" key="9">
    <source>
        <dbReference type="ARBA" id="ARBA00023136"/>
    </source>
</evidence>
<protein>
    <recommendedName>
        <fullName evidence="11 12">ATP synthase subunit a</fullName>
    </recommendedName>
    <alternativeName>
        <fullName evidence="11">ATP synthase F0 sector subunit a</fullName>
    </alternativeName>
    <alternativeName>
        <fullName evidence="11">F-ATPase subunit 6</fullName>
    </alternativeName>
</protein>
<sequence length="372" mass="41553">MPTLIQSLLITLISAVFWFSPATAQEQQTHENSNTAEAHSEEGFDAGEFVIEHVLDAYEWHIASFGDTHISVPLPIILYSNHPELHEGKKLHVFMSTKFHHGHDDYRGFRISQSEDFKGKIVEVDSQGYEIGRPLDISITKTVTGAIVSVIVLFWLLFSAASNAKKNRGRAPSGVQNLLEPVIVFIRDEVAKPSIGEKKYRKFMPPLLTLFFFILLNNLLGLIPIFPFGANVTGNIAVTMVLALFTFFVTNIRGNKHYWKEIFNPDVPMWLKIPIPLMPLLEITGMITKPFVLMVRLFANMLAGHMIVTVFLSLIFIFGSLMGPAAGYGVSPVSIIFGVFMILLDVLVSFIQAYVFTLLSAIYFGMATADSH</sequence>
<keyword evidence="10 11" id="KW-0066">ATP synthesis</keyword>
<gene>
    <name evidence="11" type="primary">atpB</name>
    <name evidence="14" type="ORF">SAMN05444280_11734</name>
</gene>
<keyword evidence="9 11" id="KW-0472">Membrane</keyword>
<dbReference type="NCBIfam" id="TIGR01131">
    <property type="entry name" value="ATP_synt_6_or_A"/>
    <property type="match status" value="1"/>
</dbReference>
<evidence type="ECO:0000256" key="10">
    <source>
        <dbReference type="ARBA" id="ARBA00023310"/>
    </source>
</evidence>
<feature type="transmembrane region" description="Helical" evidence="11">
    <location>
        <begin position="298"/>
        <end position="318"/>
    </location>
</feature>
<evidence type="ECO:0000256" key="5">
    <source>
        <dbReference type="ARBA" id="ARBA00022692"/>
    </source>
</evidence>
<keyword evidence="4 11" id="KW-0138">CF(0)</keyword>
<keyword evidence="5 11" id="KW-0812">Transmembrane</keyword>
<dbReference type="InterPro" id="IPR000568">
    <property type="entry name" value="ATP_synth_F0_asu"/>
</dbReference>
<dbReference type="InterPro" id="IPR045083">
    <property type="entry name" value="ATP_synth_F0_asu_bact/mt"/>
</dbReference>
<dbReference type="PANTHER" id="PTHR11410:SF0">
    <property type="entry name" value="ATP SYNTHASE SUBUNIT A"/>
    <property type="match status" value="1"/>
</dbReference>
<organism evidence="14 15">
    <name type="scientific">Tangfeifania diversioriginum</name>
    <dbReference type="NCBI Taxonomy" id="1168035"/>
    <lineage>
        <taxon>Bacteria</taxon>
        <taxon>Pseudomonadati</taxon>
        <taxon>Bacteroidota</taxon>
        <taxon>Bacteroidia</taxon>
        <taxon>Marinilabiliales</taxon>
        <taxon>Prolixibacteraceae</taxon>
        <taxon>Tangfeifania</taxon>
    </lineage>
</organism>
<evidence type="ECO:0000256" key="6">
    <source>
        <dbReference type="ARBA" id="ARBA00022781"/>
    </source>
</evidence>
<dbReference type="GO" id="GO:0046933">
    <property type="term" value="F:proton-transporting ATP synthase activity, rotational mechanism"/>
    <property type="evidence" value="ECO:0007669"/>
    <property type="project" value="UniProtKB-UniRule"/>
</dbReference>
<dbReference type="RefSeq" id="WP_083578222.1">
    <property type="nucleotide sequence ID" value="NZ_FQZE01000017.1"/>
</dbReference>
<evidence type="ECO:0000256" key="7">
    <source>
        <dbReference type="ARBA" id="ARBA00022989"/>
    </source>
</evidence>
<comment type="similarity">
    <text evidence="2 11 12">Belongs to the ATPase A chain family.</text>
</comment>
<proteinExistence type="inferred from homology"/>
<evidence type="ECO:0000256" key="4">
    <source>
        <dbReference type="ARBA" id="ARBA00022547"/>
    </source>
</evidence>
<feature type="signal peptide" evidence="13">
    <location>
        <begin position="1"/>
        <end position="24"/>
    </location>
</feature>
<reference evidence="14 15" key="1">
    <citation type="submission" date="2016-11" db="EMBL/GenBank/DDBJ databases">
        <authorList>
            <person name="Jaros S."/>
            <person name="Januszkiewicz K."/>
            <person name="Wedrychowicz H."/>
        </authorList>
    </citation>
    <scope>NUCLEOTIDE SEQUENCE [LARGE SCALE GENOMIC DNA]</scope>
    <source>
        <strain evidence="14 15">DSM 27063</strain>
    </source>
</reference>
<dbReference type="OrthoDB" id="9809130at2"/>
<dbReference type="PRINTS" id="PR00123">
    <property type="entry name" value="ATPASEA"/>
</dbReference>
<dbReference type="InterPro" id="IPR035908">
    <property type="entry name" value="F0_ATP_A_sf"/>
</dbReference>
<keyword evidence="15" id="KW-1185">Reference proteome</keyword>
<evidence type="ECO:0000256" key="1">
    <source>
        <dbReference type="ARBA" id="ARBA00004141"/>
    </source>
</evidence>
<name>A0A1M6ILF0_9BACT</name>
<dbReference type="GO" id="GO:0005886">
    <property type="term" value="C:plasma membrane"/>
    <property type="evidence" value="ECO:0007669"/>
    <property type="project" value="UniProtKB-SubCell"/>
</dbReference>
<evidence type="ECO:0000313" key="14">
    <source>
        <dbReference type="EMBL" id="SHJ35205.1"/>
    </source>
</evidence>
<feature type="chain" id="PRO_5012951838" description="ATP synthase subunit a" evidence="13">
    <location>
        <begin position="25"/>
        <end position="372"/>
    </location>
</feature>
<keyword evidence="11" id="KW-1003">Cell membrane</keyword>
<dbReference type="CDD" id="cd00310">
    <property type="entry name" value="ATP-synt_Fo_a_6"/>
    <property type="match status" value="1"/>
</dbReference>
<dbReference type="HAMAP" id="MF_01393">
    <property type="entry name" value="ATP_synth_a_bact"/>
    <property type="match status" value="1"/>
</dbReference>
<dbReference type="PANTHER" id="PTHR11410">
    <property type="entry name" value="ATP SYNTHASE SUBUNIT A"/>
    <property type="match status" value="1"/>
</dbReference>
<dbReference type="STRING" id="1168035.SAMN05444280_11734"/>
<evidence type="ECO:0000256" key="13">
    <source>
        <dbReference type="SAM" id="SignalP"/>
    </source>
</evidence>
<feature type="transmembrane region" description="Helical" evidence="11">
    <location>
        <begin position="232"/>
        <end position="252"/>
    </location>
</feature>
<keyword evidence="8 11" id="KW-0406">Ion transport</keyword>
<keyword evidence="7 11" id="KW-1133">Transmembrane helix</keyword>